<dbReference type="OrthoDB" id="2080376at2"/>
<reference evidence="3 4" key="2">
    <citation type="submission" date="2014-10" db="EMBL/GenBank/DDBJ databases">
        <title>Comparative genomics of the Paenibacillus odorifer group.</title>
        <authorList>
            <person name="Tsai Y.-C."/>
            <person name="Martin N."/>
            <person name="Korlach J."/>
            <person name="Wiedmann M."/>
        </authorList>
    </citation>
    <scope>NUCLEOTIDE SEQUENCE [LARGE SCALE GENOMIC DNA]</scope>
    <source>
        <strain evidence="3 4">DSM 18334</strain>
    </source>
</reference>
<gene>
    <name evidence="3" type="ORF">PWYN_23555</name>
</gene>
<feature type="region of interest" description="Disordered" evidence="1">
    <location>
        <begin position="387"/>
        <end position="411"/>
    </location>
</feature>
<dbReference type="eggNOG" id="COG0338">
    <property type="taxonomic scope" value="Bacteria"/>
</dbReference>
<name>A0A098M4U5_9BACL</name>
<dbReference type="STRING" id="268407.PWYN_23555"/>
<dbReference type="RefSeq" id="WP_036656590.1">
    <property type="nucleotide sequence ID" value="NZ_JQCR01000003.1"/>
</dbReference>
<evidence type="ECO:0000256" key="1">
    <source>
        <dbReference type="SAM" id="MobiDB-lite"/>
    </source>
</evidence>
<reference evidence="3 4" key="1">
    <citation type="submission" date="2014-08" db="EMBL/GenBank/DDBJ databases">
        <authorList>
            <person name="den Bakker H.C."/>
        </authorList>
    </citation>
    <scope>NUCLEOTIDE SEQUENCE [LARGE SCALE GENOMIC DNA]</scope>
    <source>
        <strain evidence="3 4">DSM 18334</strain>
    </source>
</reference>
<dbReference type="AlphaFoldDB" id="A0A098M4U5"/>
<dbReference type="InterPro" id="IPR027924">
    <property type="entry name" value="XkdF"/>
</dbReference>
<evidence type="ECO:0000313" key="3">
    <source>
        <dbReference type="EMBL" id="KGE17574.1"/>
    </source>
</evidence>
<feature type="domain" description="Phage-like element PBSX protein XkdF" evidence="2">
    <location>
        <begin position="44"/>
        <end position="160"/>
    </location>
</feature>
<proteinExistence type="predicted"/>
<dbReference type="Proteomes" id="UP000029734">
    <property type="component" value="Unassembled WGS sequence"/>
</dbReference>
<dbReference type="Pfam" id="PF14550">
    <property type="entry name" value="Peptidase_S78_2"/>
    <property type="match status" value="1"/>
</dbReference>
<evidence type="ECO:0000259" key="2">
    <source>
        <dbReference type="Pfam" id="PF14550"/>
    </source>
</evidence>
<accession>A0A098M4U5</accession>
<organism evidence="3 4">
    <name type="scientific">Paenibacillus wynnii</name>
    <dbReference type="NCBI Taxonomy" id="268407"/>
    <lineage>
        <taxon>Bacteria</taxon>
        <taxon>Bacillati</taxon>
        <taxon>Bacillota</taxon>
        <taxon>Bacilli</taxon>
        <taxon>Bacillales</taxon>
        <taxon>Paenibacillaceae</taxon>
        <taxon>Paenibacillus</taxon>
    </lineage>
</organism>
<protein>
    <submittedName>
        <fullName evidence="3">Terminase</fullName>
    </submittedName>
</protein>
<keyword evidence="4" id="KW-1185">Reference proteome</keyword>
<dbReference type="EMBL" id="JQCR01000003">
    <property type="protein sequence ID" value="KGE17574.1"/>
    <property type="molecule type" value="Genomic_DNA"/>
</dbReference>
<comment type="caution">
    <text evidence="3">The sequence shown here is derived from an EMBL/GenBank/DDBJ whole genome shotgun (WGS) entry which is preliminary data.</text>
</comment>
<sequence length="411" mass="44684">MTFKLKDAKITHISLVDKGANGVPFAIIKAQKANKAGVIQKQVQIAKIDDDKLIVKGVVYQPDVADAHDDQMDEVEIEKAAHLFMEKQHTYNIDKQHDLEADKGFVIESYIAPCDMTLGDQQIVKGSWVAAVKVTDDDTWEAIKKGEITGFSMWGVGKREEIGEEEEVSKGILSRIAKALGLIEKGAVADKYHKNRKNREFWAAQDALNSVLFNWDSWQSGLETDPEAIREALQDFVDIAEDVLTKEDIIKAIGKPPEQIAKAGKKISAGNLKHIDEAIAALTELKNKTAPVEEEPKEEYDLKAEDIAKAVTAALAPIAKQVEGLTAEIAELKKEEGVEGEQPAGGVAPAATAEETAITDAITKALAPLSEQMQTLAADVQMVKNSRGASAQGDEEEIQKSGSAVSFGRFL</sequence>
<evidence type="ECO:0000313" key="4">
    <source>
        <dbReference type="Proteomes" id="UP000029734"/>
    </source>
</evidence>